<dbReference type="EMBL" id="BMJH01000002">
    <property type="protein sequence ID" value="GGC68612.1"/>
    <property type="molecule type" value="Genomic_DNA"/>
</dbReference>
<protein>
    <recommendedName>
        <fullName evidence="1">FAD-dependent urate hydroxylase HpyO/Asp monooxygenase CreE-like FAD/NAD(P)-binding domain-containing protein</fullName>
    </recommendedName>
</protein>
<accession>A0A916UD44</accession>
<organism evidence="2 3">
    <name type="scientific">Hoyosella rhizosphaerae</name>
    <dbReference type="NCBI Taxonomy" id="1755582"/>
    <lineage>
        <taxon>Bacteria</taxon>
        <taxon>Bacillati</taxon>
        <taxon>Actinomycetota</taxon>
        <taxon>Actinomycetes</taxon>
        <taxon>Mycobacteriales</taxon>
        <taxon>Hoyosellaceae</taxon>
        <taxon>Hoyosella</taxon>
    </lineage>
</organism>
<dbReference type="InterPro" id="IPR038732">
    <property type="entry name" value="HpyO/CreE_NAD-binding"/>
</dbReference>
<evidence type="ECO:0000313" key="2">
    <source>
        <dbReference type="EMBL" id="GGC68612.1"/>
    </source>
</evidence>
<dbReference type="PANTHER" id="PTHR40254:SF1">
    <property type="entry name" value="BLR0577 PROTEIN"/>
    <property type="match status" value="1"/>
</dbReference>
<dbReference type="PANTHER" id="PTHR40254">
    <property type="entry name" value="BLR0577 PROTEIN"/>
    <property type="match status" value="1"/>
</dbReference>
<dbReference type="AlphaFoldDB" id="A0A916UD44"/>
<dbReference type="InterPro" id="IPR052189">
    <property type="entry name" value="L-asp_N-monooxygenase_NS-form"/>
</dbReference>
<reference evidence="2" key="1">
    <citation type="journal article" date="2014" name="Int. J. Syst. Evol. Microbiol.">
        <title>Complete genome sequence of Corynebacterium casei LMG S-19264T (=DSM 44701T), isolated from a smear-ripened cheese.</title>
        <authorList>
            <consortium name="US DOE Joint Genome Institute (JGI-PGF)"/>
            <person name="Walter F."/>
            <person name="Albersmeier A."/>
            <person name="Kalinowski J."/>
            <person name="Ruckert C."/>
        </authorList>
    </citation>
    <scope>NUCLEOTIDE SEQUENCE</scope>
    <source>
        <strain evidence="2">CGMCC 1.15478</strain>
    </source>
</reference>
<dbReference type="Proteomes" id="UP000641514">
    <property type="component" value="Unassembled WGS sequence"/>
</dbReference>
<dbReference type="Pfam" id="PF13454">
    <property type="entry name" value="NAD_binding_9"/>
    <property type="match status" value="1"/>
</dbReference>
<reference evidence="2" key="2">
    <citation type="submission" date="2020-09" db="EMBL/GenBank/DDBJ databases">
        <authorList>
            <person name="Sun Q."/>
            <person name="Zhou Y."/>
        </authorList>
    </citation>
    <scope>NUCLEOTIDE SEQUENCE</scope>
    <source>
        <strain evidence="2">CGMCC 1.15478</strain>
    </source>
</reference>
<sequence>MAVGASAFTIAILGAGPKGLFALESILAQSHTMSAKLRIDLFDPQEPGIGAAYQPSLPNYLRLNVDANIVSTWPRERRSALRPSWREWAQSVEPTIAAEGFPSRAAVGRYFRWSFQRLVESAPHVQVRHIASTVTDLRRSHCGRWHVLPDTDRGPYDEVLLTVGHGATWDGALLDAGETPVTSVYPIENLDTVAPHTRVRFRGAALTFIDGALALTEGRGGRFEGHGAHCRYVRSGSEPRSIYPSSRSGSFLHAKPRTVLPRNATDAALKEWTKVDSGDVDSMEESIVGAAHAILWELGVPAAHERILETLRTGWDPAQPLTGAVGVRAVDAFRESVEIGRGEKHPGPAYALGRAWAIGYQTVVDRFPGPSPDWEKFMALAATLERFAFGPPLVNAEKLLALIDAGLVVSDYIAGSLADGGPYDKCIDAVLPPPGWRRLTDPLVTSLRDSGHVSIPDGRRGIMITDDAQVIGNRGATHGLSALGRPTEDTVIGNDTLNRALHDTPERWATRVMRRIEGTG</sequence>
<name>A0A916UD44_9ACTN</name>
<comment type="caution">
    <text evidence="2">The sequence shown here is derived from an EMBL/GenBank/DDBJ whole genome shotgun (WGS) entry which is preliminary data.</text>
</comment>
<proteinExistence type="predicted"/>
<gene>
    <name evidence="2" type="ORF">GCM10011410_21700</name>
</gene>
<feature type="domain" description="FAD-dependent urate hydroxylase HpyO/Asp monooxygenase CreE-like FAD/NAD(P)-binding" evidence="1">
    <location>
        <begin position="11"/>
        <end position="165"/>
    </location>
</feature>
<evidence type="ECO:0000313" key="3">
    <source>
        <dbReference type="Proteomes" id="UP000641514"/>
    </source>
</evidence>
<keyword evidence="3" id="KW-1185">Reference proteome</keyword>
<dbReference type="RefSeq" id="WP_188674356.1">
    <property type="nucleotide sequence ID" value="NZ_BMJH01000002.1"/>
</dbReference>
<evidence type="ECO:0000259" key="1">
    <source>
        <dbReference type="Pfam" id="PF13454"/>
    </source>
</evidence>